<evidence type="ECO:0000313" key="2">
    <source>
        <dbReference type="EMBL" id="GAI26198.1"/>
    </source>
</evidence>
<dbReference type="EMBL" id="BARV01017691">
    <property type="protein sequence ID" value="GAI26198.1"/>
    <property type="molecule type" value="Genomic_DNA"/>
</dbReference>
<organism evidence="2">
    <name type="scientific">marine sediment metagenome</name>
    <dbReference type="NCBI Taxonomy" id="412755"/>
    <lineage>
        <taxon>unclassified sequences</taxon>
        <taxon>metagenomes</taxon>
        <taxon>ecological metagenomes</taxon>
    </lineage>
</organism>
<proteinExistence type="predicted"/>
<sequence length="58" mass="6999">MNDIEIEIQVKIENSKPLIEFLEKNADFRSENHQIDEYFSPAHRDFIGVRPVKEWLRL</sequence>
<evidence type="ECO:0000259" key="1">
    <source>
        <dbReference type="PROSITE" id="PS51707"/>
    </source>
</evidence>
<dbReference type="InterPro" id="IPR023577">
    <property type="entry name" value="CYTH_domain"/>
</dbReference>
<name>X1M4C5_9ZZZZ</name>
<protein>
    <recommendedName>
        <fullName evidence="1">CYTH domain-containing protein</fullName>
    </recommendedName>
</protein>
<accession>X1M4C5</accession>
<dbReference type="AlphaFoldDB" id="X1M4C5"/>
<reference evidence="2" key="1">
    <citation type="journal article" date="2014" name="Front. Microbiol.">
        <title>High frequency of phylogenetically diverse reductive dehalogenase-homologous genes in deep subseafloor sedimentary metagenomes.</title>
        <authorList>
            <person name="Kawai M."/>
            <person name="Futagami T."/>
            <person name="Toyoda A."/>
            <person name="Takaki Y."/>
            <person name="Nishi S."/>
            <person name="Hori S."/>
            <person name="Arai W."/>
            <person name="Tsubouchi T."/>
            <person name="Morono Y."/>
            <person name="Uchiyama I."/>
            <person name="Ito T."/>
            <person name="Fujiyama A."/>
            <person name="Inagaki F."/>
            <person name="Takami H."/>
        </authorList>
    </citation>
    <scope>NUCLEOTIDE SEQUENCE</scope>
    <source>
        <strain evidence="2">Expedition CK06-06</strain>
    </source>
</reference>
<feature type="domain" description="CYTH" evidence="1">
    <location>
        <begin position="3"/>
        <end position="58"/>
    </location>
</feature>
<dbReference type="Gene3D" id="2.40.320.10">
    <property type="entry name" value="Hypothetical Protein Pfu-838710-001"/>
    <property type="match status" value="1"/>
</dbReference>
<dbReference type="PROSITE" id="PS51707">
    <property type="entry name" value="CYTH"/>
    <property type="match status" value="1"/>
</dbReference>
<feature type="non-terminal residue" evidence="2">
    <location>
        <position position="58"/>
    </location>
</feature>
<gene>
    <name evidence="2" type="ORF">S06H3_30087</name>
</gene>
<comment type="caution">
    <text evidence="2">The sequence shown here is derived from an EMBL/GenBank/DDBJ whole genome shotgun (WGS) entry which is preliminary data.</text>
</comment>